<evidence type="ECO:0000313" key="2">
    <source>
        <dbReference type="EMBL" id="QHT16619.1"/>
    </source>
</evidence>
<dbReference type="AlphaFoldDB" id="A0A6C0DL81"/>
<feature type="region of interest" description="Disordered" evidence="1">
    <location>
        <begin position="85"/>
        <end position="127"/>
    </location>
</feature>
<name>A0A6C0DL81_9ZZZZ</name>
<evidence type="ECO:0000256" key="1">
    <source>
        <dbReference type="SAM" id="MobiDB-lite"/>
    </source>
</evidence>
<sequence length="127" mass="14397">MSANNRTMRNLRLKPGAAFFKKTLNNRKPKIVSTSNLFPGSQTPRPTINISNSVKPAEVSTQSLFSDPKQPSAFNMEPKNLRLRNRQAKAVRASEGKNTLVFPMNHSFGGETGGRRRKRHITRKHRR</sequence>
<feature type="region of interest" description="Disordered" evidence="1">
    <location>
        <begin position="31"/>
        <end position="50"/>
    </location>
</feature>
<protein>
    <submittedName>
        <fullName evidence="2">Uncharacterized protein</fullName>
    </submittedName>
</protein>
<reference evidence="2" key="1">
    <citation type="journal article" date="2020" name="Nature">
        <title>Giant virus diversity and host interactions through global metagenomics.</title>
        <authorList>
            <person name="Schulz F."/>
            <person name="Roux S."/>
            <person name="Paez-Espino D."/>
            <person name="Jungbluth S."/>
            <person name="Walsh D.A."/>
            <person name="Denef V.J."/>
            <person name="McMahon K.D."/>
            <person name="Konstantinidis K.T."/>
            <person name="Eloe-Fadrosh E.A."/>
            <person name="Kyrpides N.C."/>
            <person name="Woyke T."/>
        </authorList>
    </citation>
    <scope>NUCLEOTIDE SEQUENCE</scope>
    <source>
        <strain evidence="2">GVMAG-M-3300023174-189</strain>
    </source>
</reference>
<dbReference type="EMBL" id="MN739626">
    <property type="protein sequence ID" value="QHT16619.1"/>
    <property type="molecule type" value="Genomic_DNA"/>
</dbReference>
<organism evidence="2">
    <name type="scientific">viral metagenome</name>
    <dbReference type="NCBI Taxonomy" id="1070528"/>
    <lineage>
        <taxon>unclassified sequences</taxon>
        <taxon>metagenomes</taxon>
        <taxon>organismal metagenomes</taxon>
    </lineage>
</organism>
<feature type="compositionally biased region" description="Basic residues" evidence="1">
    <location>
        <begin position="115"/>
        <end position="127"/>
    </location>
</feature>
<feature type="compositionally biased region" description="Polar residues" evidence="1">
    <location>
        <begin position="32"/>
        <end position="50"/>
    </location>
</feature>
<proteinExistence type="predicted"/>
<accession>A0A6C0DL81</accession>